<dbReference type="GO" id="GO:0005886">
    <property type="term" value="C:plasma membrane"/>
    <property type="evidence" value="ECO:0007669"/>
    <property type="project" value="UniProtKB-SubCell"/>
</dbReference>
<evidence type="ECO:0000313" key="10">
    <source>
        <dbReference type="EMBL" id="VYU11067.1"/>
    </source>
</evidence>
<keyword evidence="6 8" id="KW-1133">Transmembrane helix</keyword>
<evidence type="ECO:0000256" key="4">
    <source>
        <dbReference type="ARBA" id="ARBA00022519"/>
    </source>
</evidence>
<evidence type="ECO:0000256" key="8">
    <source>
        <dbReference type="SAM" id="Phobius"/>
    </source>
</evidence>
<dbReference type="GO" id="GO:0015528">
    <property type="term" value="F:lactose:proton symporter activity"/>
    <property type="evidence" value="ECO:0007669"/>
    <property type="project" value="TreeGrafter"/>
</dbReference>
<evidence type="ECO:0000256" key="7">
    <source>
        <dbReference type="ARBA" id="ARBA00023136"/>
    </source>
</evidence>
<evidence type="ECO:0000256" key="6">
    <source>
        <dbReference type="ARBA" id="ARBA00022989"/>
    </source>
</evidence>
<dbReference type="Pfam" id="PF12832">
    <property type="entry name" value="MFS_1_like"/>
    <property type="match status" value="1"/>
</dbReference>
<keyword evidence="7 8" id="KW-0472">Membrane</keyword>
<feature type="transmembrane region" description="Helical" evidence="8">
    <location>
        <begin position="83"/>
        <end position="102"/>
    </location>
</feature>
<sequence length="396" mass="44192">MEGITIDSKLKIGKKYSKYLLISSLGGNVLGSTFVLFLSSIKGYTIKETSIIIGITPMIILPAFFLWGPIIDKYRKVILFTKLVHFANISTMILMIIIKNFWSFFFVNLIRGILLQPGGGLSDKYLLFLSKDNEISYGKVRVFSTVGFGATGIISPILISLFGVTITIVVGMMLILVSIFLLNLIPELNEDVYIRKDKENKDSWLSMKKILKNKIFIKYLTIISIINGTQGAASGYGLQSMLLSLEAPEALVGSIPFMMIIFEIIILLIFDRIKFFENRDNVLWVALWILIVRWGLMIFASSYVSILLITTMHGLVAGGMLQVQNRIVGEIVPNNQQFSAFMLLGAISGTILPSLLNLITGNLYESLGIVVFGGSYFILTSIAIFIMLSFEKNRIK</sequence>
<gene>
    <name evidence="10" type="ORF">CPLFYP93_01408</name>
</gene>
<dbReference type="PANTHER" id="PTHR23522:SF10">
    <property type="entry name" value="3-PHENYLPROPIONIC ACID TRANSPORTER-RELATED"/>
    <property type="match status" value="1"/>
</dbReference>
<keyword evidence="5 8" id="KW-0812">Transmembrane</keyword>
<organism evidence="10">
    <name type="scientific">Clostridium paraputrificum</name>
    <dbReference type="NCBI Taxonomy" id="29363"/>
    <lineage>
        <taxon>Bacteria</taxon>
        <taxon>Bacillati</taxon>
        <taxon>Bacillota</taxon>
        <taxon>Clostridia</taxon>
        <taxon>Eubacteriales</taxon>
        <taxon>Clostridiaceae</taxon>
        <taxon>Clostridium</taxon>
    </lineage>
</organism>
<dbReference type="SUPFAM" id="SSF103473">
    <property type="entry name" value="MFS general substrate transporter"/>
    <property type="match status" value="1"/>
</dbReference>
<reference evidence="10" key="1">
    <citation type="submission" date="2019-11" db="EMBL/GenBank/DDBJ databases">
        <authorList>
            <person name="Feng L."/>
        </authorList>
    </citation>
    <scope>NUCLEOTIDE SEQUENCE</scope>
    <source>
        <strain evidence="10">CParaputrificumLFYP93</strain>
    </source>
</reference>
<proteinExistence type="predicted"/>
<feature type="transmembrane region" description="Helical" evidence="8">
    <location>
        <begin position="340"/>
        <end position="360"/>
    </location>
</feature>
<feature type="transmembrane region" description="Helical" evidence="8">
    <location>
        <begin position="250"/>
        <end position="270"/>
    </location>
</feature>
<keyword evidence="4" id="KW-0997">Cell inner membrane</keyword>
<feature type="transmembrane region" description="Helical" evidence="8">
    <location>
        <begin position="366"/>
        <end position="390"/>
    </location>
</feature>
<keyword evidence="3" id="KW-1003">Cell membrane</keyword>
<comment type="subcellular location">
    <subcellularLocation>
        <location evidence="1">Cell inner membrane</location>
        <topology evidence="1">Multi-pass membrane protein</topology>
    </subcellularLocation>
</comment>
<feature type="transmembrane region" description="Helical" evidence="8">
    <location>
        <begin position="157"/>
        <end position="185"/>
    </location>
</feature>
<feature type="transmembrane region" description="Helical" evidence="8">
    <location>
        <begin position="19"/>
        <end position="39"/>
    </location>
</feature>
<feature type="transmembrane region" description="Helical" evidence="8">
    <location>
        <begin position="216"/>
        <end position="238"/>
    </location>
</feature>
<dbReference type="PANTHER" id="PTHR23522">
    <property type="entry name" value="BLL5896 PROTEIN"/>
    <property type="match status" value="1"/>
</dbReference>
<keyword evidence="2" id="KW-0813">Transport</keyword>
<accession>A0A6N3CAY3</accession>
<name>A0A6N3CAY3_9CLOT</name>
<dbReference type="GO" id="GO:0030395">
    <property type="term" value="F:lactose binding"/>
    <property type="evidence" value="ECO:0007669"/>
    <property type="project" value="TreeGrafter"/>
</dbReference>
<dbReference type="InterPro" id="IPR036259">
    <property type="entry name" value="MFS_trans_sf"/>
</dbReference>
<evidence type="ECO:0000256" key="1">
    <source>
        <dbReference type="ARBA" id="ARBA00004429"/>
    </source>
</evidence>
<evidence type="ECO:0000256" key="3">
    <source>
        <dbReference type="ARBA" id="ARBA00022475"/>
    </source>
</evidence>
<dbReference type="AlphaFoldDB" id="A0A6N3CAY3"/>
<evidence type="ECO:0000259" key="9">
    <source>
        <dbReference type="Pfam" id="PF12832"/>
    </source>
</evidence>
<dbReference type="RefSeq" id="WP_421757221.1">
    <property type="nucleotide sequence ID" value="NZ_CACRTV010000041.1"/>
</dbReference>
<dbReference type="Gene3D" id="1.20.1250.20">
    <property type="entry name" value="MFS general substrate transporter like domains"/>
    <property type="match status" value="2"/>
</dbReference>
<evidence type="ECO:0000256" key="5">
    <source>
        <dbReference type="ARBA" id="ARBA00022692"/>
    </source>
</evidence>
<feature type="transmembrane region" description="Helical" evidence="8">
    <location>
        <begin position="282"/>
        <end position="300"/>
    </location>
</feature>
<feature type="domain" description="Major facilitator superfamily associated" evidence="9">
    <location>
        <begin position="36"/>
        <end position="350"/>
    </location>
</feature>
<evidence type="ECO:0000256" key="2">
    <source>
        <dbReference type="ARBA" id="ARBA00022448"/>
    </source>
</evidence>
<feature type="transmembrane region" description="Helical" evidence="8">
    <location>
        <begin position="51"/>
        <end position="71"/>
    </location>
</feature>
<dbReference type="EMBL" id="CACRTV010000041">
    <property type="protein sequence ID" value="VYU11067.1"/>
    <property type="molecule type" value="Genomic_DNA"/>
</dbReference>
<protein>
    <submittedName>
        <fullName evidence="10">Putative 3-phenylpropionic acid transporter</fullName>
    </submittedName>
</protein>
<dbReference type="InterPro" id="IPR024989">
    <property type="entry name" value="MFS_assoc_dom"/>
</dbReference>